<dbReference type="EMBL" id="CH473992">
    <property type="protein sequence ID" value="EDL82594.1"/>
    <property type="molecule type" value="Genomic_DNA"/>
</dbReference>
<organism evidence="1 2">
    <name type="scientific">Rattus norvegicus</name>
    <name type="common">Rat</name>
    <dbReference type="NCBI Taxonomy" id="10116"/>
    <lineage>
        <taxon>Eukaryota</taxon>
        <taxon>Metazoa</taxon>
        <taxon>Chordata</taxon>
        <taxon>Craniata</taxon>
        <taxon>Vertebrata</taxon>
        <taxon>Euteleostomi</taxon>
        <taxon>Mammalia</taxon>
        <taxon>Eutheria</taxon>
        <taxon>Euarchontoglires</taxon>
        <taxon>Glires</taxon>
        <taxon>Rodentia</taxon>
        <taxon>Myomorpha</taxon>
        <taxon>Muroidea</taxon>
        <taxon>Muridae</taxon>
        <taxon>Murinae</taxon>
        <taxon>Rattus</taxon>
    </lineage>
</organism>
<name>A6JMU5_RAT</name>
<dbReference type="AlphaFoldDB" id="A6JMU5"/>
<gene>
    <name evidence="1" type="ORF">rCG_53324</name>
</gene>
<sequence>MSQRFLNSTVHYIHQSRTLRFPLQYQHGIIWY</sequence>
<proteinExistence type="predicted"/>
<reference evidence="2" key="1">
    <citation type="submission" date="2005-09" db="EMBL/GenBank/DDBJ databases">
        <authorList>
            <person name="Mural R.J."/>
            <person name="Li P.W."/>
            <person name="Adams M.D."/>
            <person name="Amanatides P.G."/>
            <person name="Baden-Tillson H."/>
            <person name="Barnstead M."/>
            <person name="Chin S.H."/>
            <person name="Dew I."/>
            <person name="Evans C.A."/>
            <person name="Ferriera S."/>
            <person name="Flanigan M."/>
            <person name="Fosler C."/>
            <person name="Glodek A."/>
            <person name="Gu Z."/>
            <person name="Holt R.A."/>
            <person name="Jennings D."/>
            <person name="Kraft C.L."/>
            <person name="Lu F."/>
            <person name="Nguyen T."/>
            <person name="Nusskern D.R."/>
            <person name="Pfannkoch C.M."/>
            <person name="Sitter C."/>
            <person name="Sutton G.G."/>
            <person name="Venter J.C."/>
            <person name="Wang Z."/>
            <person name="Woodage T."/>
            <person name="Zheng X.H."/>
            <person name="Zhong F."/>
        </authorList>
    </citation>
    <scope>NUCLEOTIDE SEQUENCE [LARGE SCALE GENOMIC DNA]</scope>
    <source>
        <strain>BN</strain>
        <strain evidence="2">Sprague-Dawley</strain>
    </source>
</reference>
<evidence type="ECO:0000313" key="2">
    <source>
        <dbReference type="Proteomes" id="UP000234681"/>
    </source>
</evidence>
<dbReference type="Proteomes" id="UP000234681">
    <property type="component" value="Chromosome 2"/>
</dbReference>
<accession>A6JMU5</accession>
<evidence type="ECO:0000313" key="1">
    <source>
        <dbReference type="EMBL" id="EDL82594.1"/>
    </source>
</evidence>
<protein>
    <submittedName>
        <fullName evidence="1">RCG53324</fullName>
    </submittedName>
</protein>